<dbReference type="InterPro" id="IPR014710">
    <property type="entry name" value="RmlC-like_jellyroll"/>
</dbReference>
<dbReference type="InterPro" id="IPR036390">
    <property type="entry name" value="WH_DNA-bd_sf"/>
</dbReference>
<dbReference type="HOGENOM" id="CLU_075053_4_0_6"/>
<dbReference type="SMART" id="SM00419">
    <property type="entry name" value="HTH_CRP"/>
    <property type="match status" value="1"/>
</dbReference>
<dbReference type="GO" id="GO:0003677">
    <property type="term" value="F:DNA binding"/>
    <property type="evidence" value="ECO:0007669"/>
    <property type="project" value="UniProtKB-KW"/>
</dbReference>
<dbReference type="SUPFAM" id="SSF51206">
    <property type="entry name" value="cAMP-binding domain-like"/>
    <property type="match status" value="1"/>
</dbReference>
<name>B8CQL9_SHEPW</name>
<dbReference type="GO" id="GO:0006355">
    <property type="term" value="P:regulation of DNA-templated transcription"/>
    <property type="evidence" value="ECO:0007669"/>
    <property type="project" value="InterPro"/>
</dbReference>
<evidence type="ECO:0000313" key="6">
    <source>
        <dbReference type="EMBL" id="ACJ30485.1"/>
    </source>
</evidence>
<dbReference type="KEGG" id="swp:swp_3806"/>
<keyword evidence="7" id="KW-1185">Reference proteome</keyword>
<dbReference type="STRING" id="225849.swp_3806"/>
<keyword evidence="1" id="KW-0805">Transcription regulation</keyword>
<dbReference type="Proteomes" id="UP000000753">
    <property type="component" value="Chromosome"/>
</dbReference>
<feature type="domain" description="Cyclic nucleotide-binding" evidence="4">
    <location>
        <begin position="1"/>
        <end position="50"/>
    </location>
</feature>
<dbReference type="InterPro" id="IPR000595">
    <property type="entry name" value="cNMP-bd_dom"/>
</dbReference>
<dbReference type="PROSITE" id="PS50042">
    <property type="entry name" value="CNMP_BINDING_3"/>
    <property type="match status" value="1"/>
</dbReference>
<sequence>MYLVDRGKVSIYRLMPNGDEKLFKVFMAGELIAEMAMFMQPRRYPMSARIEQDSELSAFFYRNILGIVSSSPELSVKVMALMSNKICQLMDNMNILTQVNANQRLVMKLADIYRSQSIKQGRVSLLVTKKLLATQLGMTPETLSRAIKKLKADGHIIESGNHITLVNIPSLCESVDLTPDIFST</sequence>
<evidence type="ECO:0000256" key="1">
    <source>
        <dbReference type="ARBA" id="ARBA00023015"/>
    </source>
</evidence>
<dbReference type="InterPro" id="IPR012318">
    <property type="entry name" value="HTH_CRP"/>
</dbReference>
<evidence type="ECO:0000259" key="5">
    <source>
        <dbReference type="PROSITE" id="PS51063"/>
    </source>
</evidence>
<dbReference type="InterPro" id="IPR036388">
    <property type="entry name" value="WH-like_DNA-bd_sf"/>
</dbReference>
<dbReference type="InterPro" id="IPR018490">
    <property type="entry name" value="cNMP-bd_dom_sf"/>
</dbReference>
<dbReference type="Gene3D" id="2.60.120.10">
    <property type="entry name" value="Jelly Rolls"/>
    <property type="match status" value="1"/>
</dbReference>
<accession>B8CQL9</accession>
<dbReference type="Pfam" id="PF13545">
    <property type="entry name" value="HTH_Crp_2"/>
    <property type="match status" value="1"/>
</dbReference>
<dbReference type="CDD" id="cd00038">
    <property type="entry name" value="CAP_ED"/>
    <property type="match status" value="1"/>
</dbReference>
<keyword evidence="3" id="KW-0804">Transcription</keyword>
<dbReference type="SUPFAM" id="SSF46785">
    <property type="entry name" value="Winged helix' DNA-binding domain"/>
    <property type="match status" value="1"/>
</dbReference>
<feature type="domain" description="HTH crp-type" evidence="5">
    <location>
        <begin position="99"/>
        <end position="169"/>
    </location>
</feature>
<dbReference type="eggNOG" id="COG0664">
    <property type="taxonomic scope" value="Bacteria"/>
</dbReference>
<gene>
    <name evidence="6" type="ordered locus">swp_3806</name>
</gene>
<protein>
    <submittedName>
        <fullName evidence="6">Transcriptional Regulator, Crp/Fnr family</fullName>
    </submittedName>
</protein>
<dbReference type="PROSITE" id="PS51063">
    <property type="entry name" value="HTH_CRP_2"/>
    <property type="match status" value="1"/>
</dbReference>
<dbReference type="Gene3D" id="1.10.10.10">
    <property type="entry name" value="Winged helix-like DNA-binding domain superfamily/Winged helix DNA-binding domain"/>
    <property type="match status" value="1"/>
</dbReference>
<evidence type="ECO:0000313" key="7">
    <source>
        <dbReference type="Proteomes" id="UP000000753"/>
    </source>
</evidence>
<reference evidence="6 7" key="1">
    <citation type="journal article" date="2008" name="PLoS ONE">
        <title>Environmental adaptation: genomic analysis of the piezotolerant and psychrotolerant deep-sea iron reducing bacterium Shewanella piezotolerans WP3.</title>
        <authorList>
            <person name="Wang F."/>
            <person name="Wang J."/>
            <person name="Jian H."/>
            <person name="Zhang B."/>
            <person name="Li S."/>
            <person name="Wang F."/>
            <person name="Zeng X."/>
            <person name="Gao L."/>
            <person name="Bartlett D.H."/>
            <person name="Yu J."/>
            <person name="Hu S."/>
            <person name="Xiao X."/>
        </authorList>
    </citation>
    <scope>NUCLEOTIDE SEQUENCE [LARGE SCALE GENOMIC DNA]</scope>
    <source>
        <strain evidence="7">WP3 / JCM 13877</strain>
    </source>
</reference>
<evidence type="ECO:0000256" key="2">
    <source>
        <dbReference type="ARBA" id="ARBA00023125"/>
    </source>
</evidence>
<dbReference type="EMBL" id="CP000472">
    <property type="protein sequence ID" value="ACJ30485.1"/>
    <property type="molecule type" value="Genomic_DNA"/>
</dbReference>
<keyword evidence="2" id="KW-0238">DNA-binding</keyword>
<dbReference type="AlphaFoldDB" id="B8CQL9"/>
<evidence type="ECO:0000259" key="4">
    <source>
        <dbReference type="PROSITE" id="PS50042"/>
    </source>
</evidence>
<evidence type="ECO:0000256" key="3">
    <source>
        <dbReference type="ARBA" id="ARBA00023163"/>
    </source>
</evidence>
<proteinExistence type="predicted"/>
<organism evidence="6 7">
    <name type="scientific">Shewanella piezotolerans (strain WP3 / JCM 13877)</name>
    <dbReference type="NCBI Taxonomy" id="225849"/>
    <lineage>
        <taxon>Bacteria</taxon>
        <taxon>Pseudomonadati</taxon>
        <taxon>Pseudomonadota</taxon>
        <taxon>Gammaproteobacteria</taxon>
        <taxon>Alteromonadales</taxon>
        <taxon>Shewanellaceae</taxon>
        <taxon>Shewanella</taxon>
    </lineage>
</organism>
<dbReference type="Pfam" id="PF00027">
    <property type="entry name" value="cNMP_binding"/>
    <property type="match status" value="1"/>
</dbReference>